<reference evidence="1 2" key="1">
    <citation type="journal article" date="2024" name="Ann. Entomol. Soc. Am.">
        <title>Genomic analyses of the southern and eastern yellowjacket wasps (Hymenoptera: Vespidae) reveal evolutionary signatures of social life.</title>
        <authorList>
            <person name="Catto M.A."/>
            <person name="Caine P.B."/>
            <person name="Orr S.E."/>
            <person name="Hunt B.G."/>
            <person name="Goodisman M.A.D."/>
        </authorList>
    </citation>
    <scope>NUCLEOTIDE SEQUENCE [LARGE SCALE GENOMIC DNA]</scope>
    <source>
        <strain evidence="1">232</strain>
        <tissue evidence="1">Head and thorax</tissue>
    </source>
</reference>
<organism evidence="1 2">
    <name type="scientific">Vespula maculifrons</name>
    <name type="common">Eastern yellow jacket</name>
    <name type="synonym">Wasp</name>
    <dbReference type="NCBI Taxonomy" id="7453"/>
    <lineage>
        <taxon>Eukaryota</taxon>
        <taxon>Metazoa</taxon>
        <taxon>Ecdysozoa</taxon>
        <taxon>Arthropoda</taxon>
        <taxon>Hexapoda</taxon>
        <taxon>Insecta</taxon>
        <taxon>Pterygota</taxon>
        <taxon>Neoptera</taxon>
        <taxon>Endopterygota</taxon>
        <taxon>Hymenoptera</taxon>
        <taxon>Apocrita</taxon>
        <taxon>Aculeata</taxon>
        <taxon>Vespoidea</taxon>
        <taxon>Vespidae</taxon>
        <taxon>Vespinae</taxon>
        <taxon>Vespula</taxon>
    </lineage>
</organism>
<accession>A0ABD2CM43</accession>
<gene>
    <name evidence="1" type="ORF">V1477_005964</name>
</gene>
<evidence type="ECO:0000313" key="2">
    <source>
        <dbReference type="Proteomes" id="UP001607303"/>
    </source>
</evidence>
<proteinExistence type="predicted"/>
<comment type="caution">
    <text evidence="1">The sequence shown here is derived from an EMBL/GenBank/DDBJ whole genome shotgun (WGS) entry which is preliminary data.</text>
</comment>
<keyword evidence="2" id="KW-1185">Reference proteome</keyword>
<evidence type="ECO:0000313" key="1">
    <source>
        <dbReference type="EMBL" id="KAL2745810.1"/>
    </source>
</evidence>
<protein>
    <submittedName>
        <fullName evidence="1">Uncharacterized protein</fullName>
    </submittedName>
</protein>
<name>A0ABD2CM43_VESMC</name>
<dbReference type="AlphaFoldDB" id="A0ABD2CM43"/>
<dbReference type="EMBL" id="JAYRBN010000040">
    <property type="protein sequence ID" value="KAL2745810.1"/>
    <property type="molecule type" value="Genomic_DNA"/>
</dbReference>
<dbReference type="Proteomes" id="UP001607303">
    <property type="component" value="Unassembled WGS sequence"/>
</dbReference>
<sequence>MISSVLDEFTSCQSTWSNSRHAASKAPANSNSNSSADNSRFVRKILREKFYRSVKDNFIGDFQKGQFNPRKKLRCREFE</sequence>